<evidence type="ECO:0000313" key="1">
    <source>
        <dbReference type="EMBL" id="SVD84301.1"/>
    </source>
</evidence>
<reference evidence="1" key="1">
    <citation type="submission" date="2018-05" db="EMBL/GenBank/DDBJ databases">
        <authorList>
            <person name="Lanie J.A."/>
            <person name="Ng W.-L."/>
            <person name="Kazmierczak K.M."/>
            <person name="Andrzejewski T.M."/>
            <person name="Davidsen T.M."/>
            <person name="Wayne K.J."/>
            <person name="Tettelin H."/>
            <person name="Glass J.I."/>
            <person name="Rusch D."/>
            <person name="Podicherti R."/>
            <person name="Tsui H.-C.T."/>
            <person name="Winkler M.E."/>
        </authorList>
    </citation>
    <scope>NUCLEOTIDE SEQUENCE</scope>
</reference>
<accession>A0A382YMR4</accession>
<dbReference type="AlphaFoldDB" id="A0A382YMR4"/>
<protein>
    <submittedName>
        <fullName evidence="1">Uncharacterized protein</fullName>
    </submittedName>
</protein>
<organism evidence="1">
    <name type="scientific">marine metagenome</name>
    <dbReference type="NCBI Taxonomy" id="408172"/>
    <lineage>
        <taxon>unclassified sequences</taxon>
        <taxon>metagenomes</taxon>
        <taxon>ecological metagenomes</taxon>
    </lineage>
</organism>
<sequence>MKTQSFHCTIFRTLTSLAIAGSAVVIGCAPRLNASKDLVSVTVLPAKAPVWTYTITTRNVENLLELEFVSESDLSDVLVVSIPAVYELEKTYDGNSIKVALKGHLFHGRGFSQSQFRTMRLMLKSQNKKMKSGDIQILVKDFRGNITTLNTIAGPV</sequence>
<proteinExistence type="predicted"/>
<dbReference type="PROSITE" id="PS51257">
    <property type="entry name" value="PROKAR_LIPOPROTEIN"/>
    <property type="match status" value="1"/>
</dbReference>
<name>A0A382YMR4_9ZZZZ</name>
<dbReference type="EMBL" id="UINC01176933">
    <property type="protein sequence ID" value="SVD84301.1"/>
    <property type="molecule type" value="Genomic_DNA"/>
</dbReference>
<gene>
    <name evidence="1" type="ORF">METZ01_LOCUS437155</name>
</gene>